<dbReference type="PANTHER" id="PTHR42988:SF2">
    <property type="entry name" value="CYCLIC NUCLEOTIDE PHOSPHODIESTERASE CBUA0032-RELATED"/>
    <property type="match status" value="1"/>
</dbReference>
<evidence type="ECO:0000313" key="7">
    <source>
        <dbReference type="Proteomes" id="UP001596303"/>
    </source>
</evidence>
<keyword evidence="7" id="KW-1185">Reference proteome</keyword>
<evidence type="ECO:0000259" key="5">
    <source>
        <dbReference type="Pfam" id="PF00149"/>
    </source>
</evidence>
<keyword evidence="3" id="KW-0408">Iron</keyword>
<keyword evidence="2 6" id="KW-0378">Hydrolase</keyword>
<evidence type="ECO:0000256" key="1">
    <source>
        <dbReference type="ARBA" id="ARBA00022723"/>
    </source>
</evidence>
<evidence type="ECO:0000256" key="4">
    <source>
        <dbReference type="ARBA" id="ARBA00025742"/>
    </source>
</evidence>
<dbReference type="Gene3D" id="3.60.21.10">
    <property type="match status" value="1"/>
</dbReference>
<dbReference type="EC" id="3.1.-.-" evidence="6"/>
<dbReference type="PANTHER" id="PTHR42988">
    <property type="entry name" value="PHOSPHOHYDROLASE"/>
    <property type="match status" value="1"/>
</dbReference>
<accession>A0ABW1SF67</accession>
<keyword evidence="1" id="KW-0479">Metal-binding</keyword>
<dbReference type="EMBL" id="JBHSSW010000066">
    <property type="protein sequence ID" value="MFC6200049.1"/>
    <property type="molecule type" value="Genomic_DNA"/>
</dbReference>
<evidence type="ECO:0000256" key="2">
    <source>
        <dbReference type="ARBA" id="ARBA00022801"/>
    </source>
</evidence>
<comment type="caution">
    <text evidence="6">The sequence shown here is derived from an EMBL/GenBank/DDBJ whole genome shotgun (WGS) entry which is preliminary data.</text>
</comment>
<dbReference type="Proteomes" id="UP001596303">
    <property type="component" value="Unassembled WGS sequence"/>
</dbReference>
<dbReference type="SUPFAM" id="SSF56300">
    <property type="entry name" value="Metallo-dependent phosphatases"/>
    <property type="match status" value="1"/>
</dbReference>
<name>A0ABW1SF67_9PROT</name>
<gene>
    <name evidence="6" type="ORF">ACFQDM_18400</name>
</gene>
<feature type="domain" description="Calcineurin-like phosphoesterase" evidence="5">
    <location>
        <begin position="1"/>
        <end position="190"/>
    </location>
</feature>
<evidence type="ECO:0000313" key="6">
    <source>
        <dbReference type="EMBL" id="MFC6200049.1"/>
    </source>
</evidence>
<dbReference type="InterPro" id="IPR029052">
    <property type="entry name" value="Metallo-depent_PP-like"/>
</dbReference>
<dbReference type="InterPro" id="IPR004843">
    <property type="entry name" value="Calcineurin-like_PHP"/>
</dbReference>
<dbReference type="RefSeq" id="WP_377381897.1">
    <property type="nucleotide sequence ID" value="NZ_JBHSSW010000066.1"/>
</dbReference>
<reference evidence="7" key="1">
    <citation type="journal article" date="2019" name="Int. J. Syst. Evol. Microbiol.">
        <title>The Global Catalogue of Microorganisms (GCM) 10K type strain sequencing project: providing services to taxonomists for standard genome sequencing and annotation.</title>
        <authorList>
            <consortium name="The Broad Institute Genomics Platform"/>
            <consortium name="The Broad Institute Genome Sequencing Center for Infectious Disease"/>
            <person name="Wu L."/>
            <person name="Ma J."/>
        </authorList>
    </citation>
    <scope>NUCLEOTIDE SEQUENCE [LARGE SCALE GENOMIC DNA]</scope>
    <source>
        <strain evidence="7">CGMCC-1.15741</strain>
    </source>
</reference>
<dbReference type="Pfam" id="PF00149">
    <property type="entry name" value="Metallophos"/>
    <property type="match status" value="1"/>
</dbReference>
<organism evidence="6 7">
    <name type="scientific">Ponticaulis profundi</name>
    <dbReference type="NCBI Taxonomy" id="2665222"/>
    <lineage>
        <taxon>Bacteria</taxon>
        <taxon>Pseudomonadati</taxon>
        <taxon>Pseudomonadota</taxon>
        <taxon>Alphaproteobacteria</taxon>
        <taxon>Hyphomonadales</taxon>
        <taxon>Hyphomonadaceae</taxon>
        <taxon>Ponticaulis</taxon>
    </lineage>
</organism>
<comment type="similarity">
    <text evidence="4">Belongs to the cyclic nucleotide phosphodiesterase class-III family.</text>
</comment>
<protein>
    <submittedName>
        <fullName evidence="6">Metallophosphoesterase family protein</fullName>
        <ecNumber evidence="6">3.1.-.-</ecNumber>
    </submittedName>
</protein>
<dbReference type="InterPro" id="IPR050884">
    <property type="entry name" value="CNP_phosphodiesterase-III"/>
</dbReference>
<evidence type="ECO:0000256" key="3">
    <source>
        <dbReference type="ARBA" id="ARBA00023004"/>
    </source>
</evidence>
<sequence length="254" mass="28429">MKFIQFSDIHFGAEDPAAIEAATDFAQTENADATIICGDLTQRGKQSEFLAARNWLDTLPGPKLTVAGNHDTPLLHLWHRARKPFSRYASYFEAFEGPLIVKGVRFCGLNTSRGWQFRRNWAEGAVRLRDLDEILDGKTYDAATVIACHHPFLSPPGSPLNTRTRRGRRASKRLMSSGVQLLLTGHVHTPSVTFREGEHGSGYLSVSAGTLSRRLREAPPSFNVIELDDDTISINIHSFRNGQYRLDGRSVWPR</sequence>
<dbReference type="GO" id="GO:0016787">
    <property type="term" value="F:hydrolase activity"/>
    <property type="evidence" value="ECO:0007669"/>
    <property type="project" value="UniProtKB-KW"/>
</dbReference>
<proteinExistence type="inferred from homology"/>